<name>A0ACC0UI16_9AGAM</name>
<sequence length="254" mass="27335">MWDSDARTTLMFHRFLFASLSGVKLGISSRWYTNVRPRKSSEYTAKGYLAAVRCSARSSALPEMDSGQVTGQSRVHSCAPRRAGNVNRGGVEIRDSPGAARGGRFSNRTSGGSSGQLQNARYTLEGGGEGGGQGQIRNELIAIVKGVIAAVTRGAIVLCFQLASKNASLGYKVEQGRVPGPVGATWRHHQAPARRSICSAQPISRDSQVDLEPLGYAEGVIIFSFEVRVNVKADLCVHPEHSCGDPHRDCVPRR</sequence>
<protein>
    <submittedName>
        <fullName evidence="1">Uncharacterized protein</fullName>
    </submittedName>
</protein>
<evidence type="ECO:0000313" key="2">
    <source>
        <dbReference type="Proteomes" id="UP001207468"/>
    </source>
</evidence>
<accession>A0ACC0UI16</accession>
<evidence type="ECO:0000313" key="1">
    <source>
        <dbReference type="EMBL" id="KAI9511225.1"/>
    </source>
</evidence>
<organism evidence="1 2">
    <name type="scientific">Russula earlei</name>
    <dbReference type="NCBI Taxonomy" id="71964"/>
    <lineage>
        <taxon>Eukaryota</taxon>
        <taxon>Fungi</taxon>
        <taxon>Dikarya</taxon>
        <taxon>Basidiomycota</taxon>
        <taxon>Agaricomycotina</taxon>
        <taxon>Agaricomycetes</taxon>
        <taxon>Russulales</taxon>
        <taxon>Russulaceae</taxon>
        <taxon>Russula</taxon>
    </lineage>
</organism>
<comment type="caution">
    <text evidence="1">The sequence shown here is derived from an EMBL/GenBank/DDBJ whole genome shotgun (WGS) entry which is preliminary data.</text>
</comment>
<reference evidence="1" key="1">
    <citation type="submission" date="2021-03" db="EMBL/GenBank/DDBJ databases">
        <title>Evolutionary priming and transition to the ectomycorrhizal habit in an iconic lineage of mushroom-forming fungi: is preadaptation a requirement?</title>
        <authorList>
            <consortium name="DOE Joint Genome Institute"/>
            <person name="Looney B.P."/>
            <person name="Miyauchi S."/>
            <person name="Morin E."/>
            <person name="Drula E."/>
            <person name="Courty P.E."/>
            <person name="Chicoki N."/>
            <person name="Fauchery L."/>
            <person name="Kohler A."/>
            <person name="Kuo A."/>
            <person name="LaButti K."/>
            <person name="Pangilinan J."/>
            <person name="Lipzen A."/>
            <person name="Riley R."/>
            <person name="Andreopoulos W."/>
            <person name="He G."/>
            <person name="Johnson J."/>
            <person name="Barry K.W."/>
            <person name="Grigoriev I.V."/>
            <person name="Nagy L."/>
            <person name="Hibbett D."/>
            <person name="Henrissat B."/>
            <person name="Matheny P.B."/>
            <person name="Labbe J."/>
            <person name="Martin A.F."/>
        </authorList>
    </citation>
    <scope>NUCLEOTIDE SEQUENCE</scope>
    <source>
        <strain evidence="1">BPL698</strain>
    </source>
</reference>
<gene>
    <name evidence="1" type="ORF">F5148DRAFT_1324922</name>
</gene>
<keyword evidence="2" id="KW-1185">Reference proteome</keyword>
<proteinExistence type="predicted"/>
<dbReference type="Proteomes" id="UP001207468">
    <property type="component" value="Unassembled WGS sequence"/>
</dbReference>
<dbReference type="EMBL" id="JAGFNK010000025">
    <property type="protein sequence ID" value="KAI9511225.1"/>
    <property type="molecule type" value="Genomic_DNA"/>
</dbReference>